<protein>
    <submittedName>
        <fullName evidence="3">Uncharacterized protein</fullName>
    </submittedName>
</protein>
<keyword evidence="4" id="KW-1185">Reference proteome</keyword>
<evidence type="ECO:0000256" key="1">
    <source>
        <dbReference type="SAM" id="Coils"/>
    </source>
</evidence>
<dbReference type="Proteomes" id="UP000193144">
    <property type="component" value="Unassembled WGS sequence"/>
</dbReference>
<organism evidence="3 4">
    <name type="scientific">Clohesyomyces aquaticus</name>
    <dbReference type="NCBI Taxonomy" id="1231657"/>
    <lineage>
        <taxon>Eukaryota</taxon>
        <taxon>Fungi</taxon>
        <taxon>Dikarya</taxon>
        <taxon>Ascomycota</taxon>
        <taxon>Pezizomycotina</taxon>
        <taxon>Dothideomycetes</taxon>
        <taxon>Pleosporomycetidae</taxon>
        <taxon>Pleosporales</taxon>
        <taxon>Lindgomycetaceae</taxon>
        <taxon>Clohesyomyces</taxon>
    </lineage>
</organism>
<evidence type="ECO:0000313" key="4">
    <source>
        <dbReference type="Proteomes" id="UP000193144"/>
    </source>
</evidence>
<comment type="caution">
    <text evidence="3">The sequence shown here is derived from an EMBL/GenBank/DDBJ whole genome shotgun (WGS) entry which is preliminary data.</text>
</comment>
<feature type="coiled-coil region" evidence="1">
    <location>
        <begin position="234"/>
        <end position="296"/>
    </location>
</feature>
<evidence type="ECO:0000256" key="2">
    <source>
        <dbReference type="SAM" id="MobiDB-lite"/>
    </source>
</evidence>
<dbReference type="EMBL" id="MCFA01000015">
    <property type="protein sequence ID" value="ORY16896.1"/>
    <property type="molecule type" value="Genomic_DNA"/>
</dbReference>
<gene>
    <name evidence="3" type="ORF">BCR34DRAFT_597291</name>
</gene>
<reference evidence="3 4" key="1">
    <citation type="submission" date="2016-07" db="EMBL/GenBank/DDBJ databases">
        <title>Pervasive Adenine N6-methylation of Active Genes in Fungi.</title>
        <authorList>
            <consortium name="DOE Joint Genome Institute"/>
            <person name="Mondo S.J."/>
            <person name="Dannebaum R.O."/>
            <person name="Kuo R.C."/>
            <person name="Labutti K."/>
            <person name="Haridas S."/>
            <person name="Kuo A."/>
            <person name="Salamov A."/>
            <person name="Ahrendt S.R."/>
            <person name="Lipzen A."/>
            <person name="Sullivan W."/>
            <person name="Andreopoulos W.B."/>
            <person name="Clum A."/>
            <person name="Lindquist E."/>
            <person name="Daum C."/>
            <person name="Ramamoorthy G.K."/>
            <person name="Gryganskyi A."/>
            <person name="Culley D."/>
            <person name="Magnuson J.K."/>
            <person name="James T.Y."/>
            <person name="O'Malley M.A."/>
            <person name="Stajich J.E."/>
            <person name="Spatafora J.W."/>
            <person name="Visel A."/>
            <person name="Grigoriev I.V."/>
        </authorList>
    </citation>
    <scope>NUCLEOTIDE SEQUENCE [LARGE SCALE GENOMIC DNA]</scope>
    <source>
        <strain evidence="3 4">CBS 115471</strain>
    </source>
</reference>
<proteinExistence type="predicted"/>
<feature type="region of interest" description="Disordered" evidence="2">
    <location>
        <begin position="160"/>
        <end position="231"/>
    </location>
</feature>
<feature type="compositionally biased region" description="Low complexity" evidence="2">
    <location>
        <begin position="162"/>
        <end position="183"/>
    </location>
</feature>
<keyword evidence="1" id="KW-0175">Coiled coil</keyword>
<name>A0A1Y2A320_9PLEO</name>
<sequence length="314" mass="34791">MHPTVEYSVDETCPIVVAIRDILISKTGKATLPGPLLRWLNHSRENCASMGLELSRKEGTCHIVAYLLTHPASQPTVTFNDDNEVFQMTRASVLKERLLMPFSAIATRVGAEERVLPAFVRAAFIMQGLTSEAVIDATGTFKYNFSCAIDCIMDEIKTKKPSNTSKNAMSSTTTSSTRNSAHSGRIGVKSQGWRPEAWFHPFHGRNDPPLASMASSSRSRKADTSSTRTNGGISENVVLQYLAAEDAIAELEREIEDGEAKLNQKKGEIENEGVSLDRKKHEIKGRKRELIAIEEEMSWADGKEVMRRKGHPMV</sequence>
<accession>A0A1Y2A320</accession>
<evidence type="ECO:0000313" key="3">
    <source>
        <dbReference type="EMBL" id="ORY16896.1"/>
    </source>
</evidence>
<dbReference type="AlphaFoldDB" id="A0A1Y2A320"/>